<dbReference type="InterPro" id="IPR003871">
    <property type="entry name" value="RFA1B/D_OB_1st"/>
</dbReference>
<feature type="domain" description="Replication protein A 70 kDa DNA-binding subunit B/D first OB fold" evidence="2">
    <location>
        <begin position="9"/>
        <end position="106"/>
    </location>
</feature>
<keyword evidence="5" id="KW-1185">Reference proteome</keyword>
<evidence type="ECO:0000313" key="4">
    <source>
        <dbReference type="EMBL" id="KAL3820384.1"/>
    </source>
</evidence>
<accession>A0ABD3S783</accession>
<dbReference type="SUPFAM" id="SSF50249">
    <property type="entry name" value="Nucleic acid-binding proteins"/>
    <property type="match status" value="3"/>
</dbReference>
<dbReference type="Proteomes" id="UP001634393">
    <property type="component" value="Unassembled WGS sequence"/>
</dbReference>
<protein>
    <recommendedName>
        <fullName evidence="6">Replication factor A C-terminal domain-containing protein</fullName>
    </recommendedName>
</protein>
<evidence type="ECO:0000259" key="2">
    <source>
        <dbReference type="Pfam" id="PF02721"/>
    </source>
</evidence>
<sequence>MTTRTMHTKDIKNDTKSWGVRVMVEAKTQPRLPARGVKWYQRVLLVDETGQKISATIFDPDIDHFKDMFSLYKTYTVSNAFVSNIEEKYDKFGHPYQWIINSKTACNPDFETAISRSLIKSEYASIGDLGNLVRQNVLIGELRSFILNNKDTKLCEFAIMNQEKKVVMLMLWNAIAEAEGDLIDKAKDTLPIIKATQLLVSAHRNGTLASTVSTVIELEPEIPEVDSLEIWRSNNLKCIVDAINANDYFERVESSAAFPTNHISLISDIMSEEKSDRFTVEVSAVVINTEHKYYYMACKKCFSSVNADYDYQYTCALCGDKTQAKPRERIHLSIFDSTGSLNVTVFGPPVINIMHMDSEMCMKLSDKGEPVTADWINHKLSGKSFYMKIRRKENDVGVHLQQQYTVTNLRLKEMPADSPITELESVPKDTKSFPQKRSKHTVAKTLFPEDASASKEKPGFDVYDTSV</sequence>
<dbReference type="Gene3D" id="2.40.50.140">
    <property type="entry name" value="Nucleic acid-binding proteins"/>
    <property type="match status" value="3"/>
</dbReference>
<dbReference type="PANTHER" id="PTHR47165">
    <property type="entry name" value="OS03G0429900 PROTEIN"/>
    <property type="match status" value="1"/>
</dbReference>
<dbReference type="EMBL" id="JBJXBP010000007">
    <property type="protein sequence ID" value="KAL3820384.1"/>
    <property type="molecule type" value="Genomic_DNA"/>
</dbReference>
<dbReference type="Pfam" id="PF02721">
    <property type="entry name" value="DUF223"/>
    <property type="match status" value="1"/>
</dbReference>
<proteinExistence type="predicted"/>
<comment type="caution">
    <text evidence="4">The sequence shown here is derived from an EMBL/GenBank/DDBJ whole genome shotgun (WGS) entry which is preliminary data.</text>
</comment>
<feature type="region of interest" description="Disordered" evidence="1">
    <location>
        <begin position="447"/>
        <end position="467"/>
    </location>
</feature>
<feature type="domain" description="Replication factor A C-terminal" evidence="3">
    <location>
        <begin position="279"/>
        <end position="410"/>
    </location>
</feature>
<gene>
    <name evidence="4" type="ORF">ACJIZ3_006289</name>
</gene>
<evidence type="ECO:0008006" key="6">
    <source>
        <dbReference type="Google" id="ProtNLM"/>
    </source>
</evidence>
<dbReference type="PANTHER" id="PTHR47165:SF4">
    <property type="entry name" value="OS03G0429900 PROTEIN"/>
    <property type="match status" value="1"/>
</dbReference>
<dbReference type="AlphaFoldDB" id="A0ABD3S783"/>
<evidence type="ECO:0000256" key="1">
    <source>
        <dbReference type="SAM" id="MobiDB-lite"/>
    </source>
</evidence>
<evidence type="ECO:0000259" key="3">
    <source>
        <dbReference type="Pfam" id="PF08646"/>
    </source>
</evidence>
<evidence type="ECO:0000313" key="5">
    <source>
        <dbReference type="Proteomes" id="UP001634393"/>
    </source>
</evidence>
<dbReference type="InterPro" id="IPR013955">
    <property type="entry name" value="Rep_factor-A_C"/>
</dbReference>
<dbReference type="InterPro" id="IPR012340">
    <property type="entry name" value="NA-bd_OB-fold"/>
</dbReference>
<name>A0ABD3S783_9LAMI</name>
<reference evidence="4 5" key="1">
    <citation type="submission" date="2024-12" db="EMBL/GenBank/DDBJ databases">
        <title>The unique morphological basis and parallel evolutionary history of personate flowers in Penstemon.</title>
        <authorList>
            <person name="Depatie T.H."/>
            <person name="Wessinger C.A."/>
        </authorList>
    </citation>
    <scope>NUCLEOTIDE SEQUENCE [LARGE SCALE GENOMIC DNA]</scope>
    <source>
        <strain evidence="4">WTNN_2</strain>
        <tissue evidence="4">Leaf</tissue>
    </source>
</reference>
<organism evidence="4 5">
    <name type="scientific">Penstemon smallii</name>
    <dbReference type="NCBI Taxonomy" id="265156"/>
    <lineage>
        <taxon>Eukaryota</taxon>
        <taxon>Viridiplantae</taxon>
        <taxon>Streptophyta</taxon>
        <taxon>Embryophyta</taxon>
        <taxon>Tracheophyta</taxon>
        <taxon>Spermatophyta</taxon>
        <taxon>Magnoliopsida</taxon>
        <taxon>eudicotyledons</taxon>
        <taxon>Gunneridae</taxon>
        <taxon>Pentapetalae</taxon>
        <taxon>asterids</taxon>
        <taxon>lamiids</taxon>
        <taxon>Lamiales</taxon>
        <taxon>Plantaginaceae</taxon>
        <taxon>Cheloneae</taxon>
        <taxon>Penstemon</taxon>
    </lineage>
</organism>
<dbReference type="Pfam" id="PF08646">
    <property type="entry name" value="Rep_fac-A_C"/>
    <property type="match status" value="1"/>
</dbReference>